<dbReference type="Gene3D" id="3.40.50.12780">
    <property type="entry name" value="N-terminal domain of ligase-like"/>
    <property type="match status" value="1"/>
</dbReference>
<name>A0ABV9W119_9ACTN</name>
<reference evidence="3" key="1">
    <citation type="journal article" date="2019" name="Int. J. Syst. Evol. Microbiol.">
        <title>The Global Catalogue of Microorganisms (GCM) 10K type strain sequencing project: providing services to taxonomists for standard genome sequencing and annotation.</title>
        <authorList>
            <consortium name="The Broad Institute Genomics Platform"/>
            <consortium name="The Broad Institute Genome Sequencing Center for Infectious Disease"/>
            <person name="Wu L."/>
            <person name="Ma J."/>
        </authorList>
    </citation>
    <scope>NUCLEOTIDE SEQUENCE [LARGE SCALE GENOMIC DNA]</scope>
    <source>
        <strain evidence="3">CGMCC 4.7152</strain>
    </source>
</reference>
<dbReference type="InterPro" id="IPR042099">
    <property type="entry name" value="ANL_N_sf"/>
</dbReference>
<dbReference type="SUPFAM" id="SSF56801">
    <property type="entry name" value="Acetyl-CoA synthetase-like"/>
    <property type="match status" value="1"/>
</dbReference>
<organism evidence="2 3">
    <name type="scientific">Dactylosporangium cerinum</name>
    <dbReference type="NCBI Taxonomy" id="1434730"/>
    <lineage>
        <taxon>Bacteria</taxon>
        <taxon>Bacillati</taxon>
        <taxon>Actinomycetota</taxon>
        <taxon>Actinomycetes</taxon>
        <taxon>Micromonosporales</taxon>
        <taxon>Micromonosporaceae</taxon>
        <taxon>Dactylosporangium</taxon>
    </lineage>
</organism>
<comment type="caution">
    <text evidence="2">The sequence shown here is derived from an EMBL/GenBank/DDBJ whole genome shotgun (WGS) entry which is preliminary data.</text>
</comment>
<dbReference type="PROSITE" id="PS00455">
    <property type="entry name" value="AMP_BINDING"/>
    <property type="match status" value="1"/>
</dbReference>
<dbReference type="PANTHER" id="PTHR43767:SF1">
    <property type="entry name" value="NONRIBOSOMAL PEPTIDE SYNTHASE PES1 (EUROFUNG)-RELATED"/>
    <property type="match status" value="1"/>
</dbReference>
<evidence type="ECO:0000313" key="3">
    <source>
        <dbReference type="Proteomes" id="UP001595912"/>
    </source>
</evidence>
<dbReference type="InterPro" id="IPR020845">
    <property type="entry name" value="AMP-binding_CS"/>
</dbReference>
<dbReference type="Proteomes" id="UP001595912">
    <property type="component" value="Unassembled WGS sequence"/>
</dbReference>
<dbReference type="EMBL" id="JBHSIU010000041">
    <property type="protein sequence ID" value="MFC5002355.1"/>
    <property type="molecule type" value="Genomic_DNA"/>
</dbReference>
<feature type="domain" description="AMP-dependent synthetase/ligase" evidence="1">
    <location>
        <begin position="9"/>
        <end position="295"/>
    </location>
</feature>
<dbReference type="PANTHER" id="PTHR43767">
    <property type="entry name" value="LONG-CHAIN-FATTY-ACID--COA LIGASE"/>
    <property type="match status" value="1"/>
</dbReference>
<gene>
    <name evidence="2" type="ORF">ACFPIJ_31545</name>
</gene>
<keyword evidence="3" id="KW-1185">Reference proteome</keyword>
<dbReference type="RefSeq" id="WP_380120348.1">
    <property type="nucleotide sequence ID" value="NZ_JBHSIU010000041.1"/>
</dbReference>
<evidence type="ECO:0000259" key="1">
    <source>
        <dbReference type="Pfam" id="PF00501"/>
    </source>
</evidence>
<accession>A0ABV9W119</accession>
<dbReference type="InterPro" id="IPR050237">
    <property type="entry name" value="ATP-dep_AMP-bd_enzyme"/>
</dbReference>
<proteinExistence type="predicted"/>
<dbReference type="Pfam" id="PF00501">
    <property type="entry name" value="AMP-binding"/>
    <property type="match status" value="1"/>
</dbReference>
<evidence type="ECO:0000313" key="2">
    <source>
        <dbReference type="EMBL" id="MFC5002355.1"/>
    </source>
</evidence>
<dbReference type="InterPro" id="IPR000873">
    <property type="entry name" value="AMP-dep_synth/lig_dom"/>
</dbReference>
<sequence length="297" mass="31403">MNVAWMLAEGATRAGGAPAVISGDRTTSYPQLLDRVARLAAGLRRLGLRRGDRVVLLLPNAPELVEALWASLWGGFVAVPLNWHLHPDEVGYVVRHCAAAAIVVAEETLPATAGLPAGVTVIRTPFPPGLLTGDRDDLAGVAGQDPAWLFYTSGTTGRPKGATLTHRNLRAMTAAYHADLDPVAPGSVYLHAAPLTHGSGLYLLPATAHGATHVIAPGLRFAPDEYLALIERRRVTHAAFLAPTMLKRVLDAVDGHDLSTLRSVVVSGAPLYQEDLRAAVAVLGPIVTEIYGQGESR</sequence>
<protein>
    <submittedName>
        <fullName evidence="2">Class I adenylate-forming enzyme family protein</fullName>
    </submittedName>
</protein>